<dbReference type="Gene3D" id="3.30.40.10">
    <property type="entry name" value="Zinc/RING finger domain, C3HC4 (zinc finger)"/>
    <property type="match status" value="1"/>
</dbReference>
<dbReference type="InterPro" id="IPR011011">
    <property type="entry name" value="Znf_FYVE_PHD"/>
</dbReference>
<organism evidence="2">
    <name type="scientific">Heliothis virescens</name>
    <name type="common">Tobacco budworm moth</name>
    <dbReference type="NCBI Taxonomy" id="7102"/>
    <lineage>
        <taxon>Eukaryota</taxon>
        <taxon>Metazoa</taxon>
        <taxon>Ecdysozoa</taxon>
        <taxon>Arthropoda</taxon>
        <taxon>Hexapoda</taxon>
        <taxon>Insecta</taxon>
        <taxon>Pterygota</taxon>
        <taxon>Neoptera</taxon>
        <taxon>Endopterygota</taxon>
        <taxon>Lepidoptera</taxon>
        <taxon>Glossata</taxon>
        <taxon>Ditrysia</taxon>
        <taxon>Noctuoidea</taxon>
        <taxon>Noctuidae</taxon>
        <taxon>Heliothinae</taxon>
        <taxon>Heliothis</taxon>
    </lineage>
</organism>
<comment type="caution">
    <text evidence="2">The sequence shown here is derived from an EMBL/GenBank/DDBJ whole genome shotgun (WGS) entry which is preliminary data.</text>
</comment>
<dbReference type="InterPro" id="IPR013083">
    <property type="entry name" value="Znf_RING/FYVE/PHD"/>
</dbReference>
<reference evidence="2" key="1">
    <citation type="submission" date="2017-09" db="EMBL/GenBank/DDBJ databases">
        <title>Contemporary evolution of a Lepidopteran species, Heliothis virescens, in response to modern agricultural practices.</title>
        <authorList>
            <person name="Fritz M.L."/>
            <person name="Deyonke A.M."/>
            <person name="Papanicolaou A."/>
            <person name="Micinski S."/>
            <person name="Westbrook J."/>
            <person name="Gould F."/>
        </authorList>
    </citation>
    <scope>NUCLEOTIDE SEQUENCE [LARGE SCALE GENOMIC DNA]</scope>
    <source>
        <strain evidence="2">HvINT-</strain>
        <tissue evidence="2">Whole body</tissue>
    </source>
</reference>
<feature type="compositionally biased region" description="Basic and acidic residues" evidence="1">
    <location>
        <begin position="28"/>
        <end position="39"/>
    </location>
</feature>
<evidence type="ECO:0000256" key="1">
    <source>
        <dbReference type="SAM" id="MobiDB-lite"/>
    </source>
</evidence>
<dbReference type="SUPFAM" id="SSF57903">
    <property type="entry name" value="FYVE/PHD zinc finger"/>
    <property type="match status" value="1"/>
</dbReference>
<gene>
    <name evidence="2" type="ORF">B5V51_4561</name>
</gene>
<feature type="region of interest" description="Disordered" evidence="1">
    <location>
        <begin position="28"/>
        <end position="57"/>
    </location>
</feature>
<dbReference type="AlphaFoldDB" id="A0A2A4JAQ5"/>
<name>A0A2A4JAQ5_HELVI</name>
<dbReference type="EMBL" id="NWSH01002145">
    <property type="protein sequence ID" value="PCG69051.1"/>
    <property type="molecule type" value="Genomic_DNA"/>
</dbReference>
<evidence type="ECO:0008006" key="3">
    <source>
        <dbReference type="Google" id="ProtNLM"/>
    </source>
</evidence>
<accession>A0A2A4JAQ5</accession>
<protein>
    <recommendedName>
        <fullName evidence="3">Zinc finger PHD-type domain-containing protein</fullName>
    </recommendedName>
</protein>
<proteinExistence type="predicted"/>
<evidence type="ECO:0000313" key="2">
    <source>
        <dbReference type="EMBL" id="PCG69051.1"/>
    </source>
</evidence>
<sequence length="109" mass="12451">MRNYKRKTTHGSTSEEVYELAAKEVLENKEKKSSKQPKDRVKKKVLQESSEDDNDEDETICLGCGSSYSEDICGVDWVECICCKGWSHITCIKGDAVAYVCLYKLQLRF</sequence>